<protein>
    <submittedName>
        <fullName evidence="2">Uncharacterized protein</fullName>
    </submittedName>
</protein>
<dbReference type="EMBL" id="JANPWB010000009">
    <property type="protein sequence ID" value="KAJ1156427.1"/>
    <property type="molecule type" value="Genomic_DNA"/>
</dbReference>
<feature type="compositionally biased region" description="Basic and acidic residues" evidence="1">
    <location>
        <begin position="34"/>
        <end position="45"/>
    </location>
</feature>
<proteinExistence type="predicted"/>
<feature type="compositionally biased region" description="Basic and acidic residues" evidence="1">
    <location>
        <begin position="55"/>
        <end position="71"/>
    </location>
</feature>
<evidence type="ECO:0000256" key="1">
    <source>
        <dbReference type="SAM" id="MobiDB-lite"/>
    </source>
</evidence>
<dbReference type="AlphaFoldDB" id="A0AAV7RXJ2"/>
<feature type="region of interest" description="Disordered" evidence="1">
    <location>
        <begin position="1"/>
        <end position="74"/>
    </location>
</feature>
<evidence type="ECO:0000313" key="3">
    <source>
        <dbReference type="Proteomes" id="UP001066276"/>
    </source>
</evidence>
<accession>A0AAV7RXJ2</accession>
<organism evidence="2 3">
    <name type="scientific">Pleurodeles waltl</name>
    <name type="common">Iberian ribbed newt</name>
    <dbReference type="NCBI Taxonomy" id="8319"/>
    <lineage>
        <taxon>Eukaryota</taxon>
        <taxon>Metazoa</taxon>
        <taxon>Chordata</taxon>
        <taxon>Craniata</taxon>
        <taxon>Vertebrata</taxon>
        <taxon>Euteleostomi</taxon>
        <taxon>Amphibia</taxon>
        <taxon>Batrachia</taxon>
        <taxon>Caudata</taxon>
        <taxon>Salamandroidea</taxon>
        <taxon>Salamandridae</taxon>
        <taxon>Pleurodelinae</taxon>
        <taxon>Pleurodeles</taxon>
    </lineage>
</organism>
<gene>
    <name evidence="2" type="ORF">NDU88_009146</name>
</gene>
<sequence>MPQNRERQHNGGVRNEEEGGGRDRGRNSQQGPRRQAEAASPRDAEPLAQIGGFHRARDETQQCRAGEEGGRENAGAVHVLGRTWPKQHPCIVPGIHAASTVGVPLEKQYDPKPDKNNEE</sequence>
<evidence type="ECO:0000313" key="2">
    <source>
        <dbReference type="EMBL" id="KAJ1156427.1"/>
    </source>
</evidence>
<reference evidence="2" key="1">
    <citation type="journal article" date="2022" name="bioRxiv">
        <title>Sequencing and chromosome-scale assembly of the giantPleurodeles waltlgenome.</title>
        <authorList>
            <person name="Brown T."/>
            <person name="Elewa A."/>
            <person name="Iarovenko S."/>
            <person name="Subramanian E."/>
            <person name="Araus A.J."/>
            <person name="Petzold A."/>
            <person name="Susuki M."/>
            <person name="Suzuki K.-i.T."/>
            <person name="Hayashi T."/>
            <person name="Toyoda A."/>
            <person name="Oliveira C."/>
            <person name="Osipova E."/>
            <person name="Leigh N.D."/>
            <person name="Simon A."/>
            <person name="Yun M.H."/>
        </authorList>
    </citation>
    <scope>NUCLEOTIDE SEQUENCE</scope>
    <source>
        <strain evidence="2">20211129_DDA</strain>
        <tissue evidence="2">Liver</tissue>
    </source>
</reference>
<feature type="compositionally biased region" description="Basic and acidic residues" evidence="1">
    <location>
        <begin position="1"/>
        <end position="26"/>
    </location>
</feature>
<comment type="caution">
    <text evidence="2">The sequence shown here is derived from an EMBL/GenBank/DDBJ whole genome shotgun (WGS) entry which is preliminary data.</text>
</comment>
<keyword evidence="3" id="KW-1185">Reference proteome</keyword>
<dbReference type="Proteomes" id="UP001066276">
    <property type="component" value="Chromosome 5"/>
</dbReference>
<name>A0AAV7RXJ2_PLEWA</name>